<dbReference type="EMBL" id="CP017803">
    <property type="protein sequence ID" value="ATZ60286.1"/>
    <property type="molecule type" value="Genomic_DNA"/>
</dbReference>
<dbReference type="GO" id="GO:0016788">
    <property type="term" value="F:hydrolase activity, acting on ester bonds"/>
    <property type="evidence" value="ECO:0007669"/>
    <property type="project" value="InterPro"/>
</dbReference>
<keyword evidence="4" id="KW-0862">Zinc</keyword>
<gene>
    <name evidence="6" type="ORF">BK798_07545</name>
</gene>
<dbReference type="RefSeq" id="WP_100815710.1">
    <property type="nucleotide sequence ID" value="NZ_CAYAYS010000049.1"/>
</dbReference>
<evidence type="ECO:0000256" key="4">
    <source>
        <dbReference type="ARBA" id="ARBA00022833"/>
    </source>
</evidence>
<protein>
    <submittedName>
        <fullName evidence="6">Deacylase</fullName>
    </submittedName>
</protein>
<evidence type="ECO:0000256" key="1">
    <source>
        <dbReference type="ARBA" id="ARBA00001947"/>
    </source>
</evidence>
<dbReference type="GO" id="GO:0046872">
    <property type="term" value="F:metal ion binding"/>
    <property type="evidence" value="ECO:0007669"/>
    <property type="project" value="UniProtKB-KW"/>
</dbReference>
<feature type="domain" description="Succinylglutamate desuccinylase/Aspartoacylase catalytic" evidence="5">
    <location>
        <begin position="62"/>
        <end position="157"/>
    </location>
</feature>
<evidence type="ECO:0000256" key="3">
    <source>
        <dbReference type="ARBA" id="ARBA00022801"/>
    </source>
</evidence>
<accession>A0A2H4U836</accession>
<keyword evidence="3" id="KW-0378">Hydrolase</keyword>
<dbReference type="AlphaFoldDB" id="A0A2H4U836"/>
<name>A0A2H4U836_METSM</name>
<proteinExistence type="predicted"/>
<evidence type="ECO:0000256" key="2">
    <source>
        <dbReference type="ARBA" id="ARBA00022723"/>
    </source>
</evidence>
<sequence length="250" mass="27530">MNFEVLDDFNGLEMGFISNNSGGYISKNKYLFEKIELNHLNQFILEQSVFGTPIFKLGSGGVNILMISGIHGNELPSQLASLRLLNELINTKLENTVYIIPFAAPKATMNNERTLNSRDLNRSAHIKNSLSNLIMQAIDELDVNFVGDFHSTAKNSNPGFESVFSSRNPSPESCLIANYISAQMGSKVISFEFAGKIYKGAVEDVCNLKGVPAVTGEVLSPFALVGKGSDEKSLMQMKSFLSYFGIFFKK</sequence>
<organism evidence="6 7">
    <name type="scientific">Methanobrevibacter smithii</name>
    <dbReference type="NCBI Taxonomy" id="2173"/>
    <lineage>
        <taxon>Archaea</taxon>
        <taxon>Methanobacteriati</taxon>
        <taxon>Methanobacteriota</taxon>
        <taxon>Methanomada group</taxon>
        <taxon>Methanobacteria</taxon>
        <taxon>Methanobacteriales</taxon>
        <taxon>Methanobacteriaceae</taxon>
        <taxon>Methanobrevibacter</taxon>
    </lineage>
</organism>
<evidence type="ECO:0000313" key="6">
    <source>
        <dbReference type="EMBL" id="ATZ60286.1"/>
    </source>
</evidence>
<dbReference type="InterPro" id="IPR055438">
    <property type="entry name" value="AstE_AspA_cat"/>
</dbReference>
<reference evidence="7" key="1">
    <citation type="submission" date="2016-10" db="EMBL/GenBank/DDBJ databases">
        <authorList>
            <person name="Kim B.-C."/>
            <person name="Jeong H."/>
        </authorList>
    </citation>
    <scope>NUCLEOTIDE SEQUENCE [LARGE SCALE GENOMIC DNA]</scope>
    <source>
        <strain evidence="7">KB11</strain>
    </source>
</reference>
<evidence type="ECO:0000259" key="5">
    <source>
        <dbReference type="Pfam" id="PF24827"/>
    </source>
</evidence>
<dbReference type="Proteomes" id="UP000232133">
    <property type="component" value="Chromosome"/>
</dbReference>
<dbReference type="SUPFAM" id="SSF53187">
    <property type="entry name" value="Zn-dependent exopeptidases"/>
    <property type="match status" value="1"/>
</dbReference>
<evidence type="ECO:0000313" key="7">
    <source>
        <dbReference type="Proteomes" id="UP000232133"/>
    </source>
</evidence>
<dbReference type="Gene3D" id="3.40.630.10">
    <property type="entry name" value="Zn peptidases"/>
    <property type="match status" value="1"/>
</dbReference>
<comment type="cofactor">
    <cofactor evidence="1">
        <name>Zn(2+)</name>
        <dbReference type="ChEBI" id="CHEBI:29105"/>
    </cofactor>
</comment>
<dbReference type="Pfam" id="PF24827">
    <property type="entry name" value="AstE_AspA_cat"/>
    <property type="match status" value="1"/>
</dbReference>
<keyword evidence="2" id="KW-0479">Metal-binding</keyword>
<dbReference type="GeneID" id="35119222"/>